<feature type="region of interest" description="Disordered" evidence="1">
    <location>
        <begin position="88"/>
        <end position="163"/>
    </location>
</feature>
<dbReference type="Pfam" id="PF13730">
    <property type="entry name" value="HTH_36"/>
    <property type="match status" value="1"/>
</dbReference>
<organism evidence="2 3">
    <name type="scientific">Pseudooceanicola albus</name>
    <dbReference type="NCBI Taxonomy" id="2692189"/>
    <lineage>
        <taxon>Bacteria</taxon>
        <taxon>Pseudomonadati</taxon>
        <taxon>Pseudomonadota</taxon>
        <taxon>Alphaproteobacteria</taxon>
        <taxon>Rhodobacterales</taxon>
        <taxon>Paracoccaceae</taxon>
        <taxon>Pseudooceanicola</taxon>
    </lineage>
</organism>
<dbReference type="AlphaFoldDB" id="A0A6L7G5Z0"/>
<reference evidence="2 3" key="1">
    <citation type="submission" date="2019-12" db="EMBL/GenBank/DDBJ databases">
        <authorList>
            <person name="Li M."/>
        </authorList>
    </citation>
    <scope>NUCLEOTIDE SEQUENCE [LARGE SCALE GENOMIC DNA]</scope>
    <source>
        <strain evidence="2 3">GBMRC 2024</strain>
    </source>
</reference>
<dbReference type="Proteomes" id="UP000477911">
    <property type="component" value="Unassembled WGS sequence"/>
</dbReference>
<proteinExistence type="predicted"/>
<dbReference type="InterPro" id="IPR036388">
    <property type="entry name" value="WH-like_DNA-bd_sf"/>
</dbReference>
<evidence type="ECO:0000313" key="3">
    <source>
        <dbReference type="Proteomes" id="UP000477911"/>
    </source>
</evidence>
<comment type="caution">
    <text evidence="2">The sequence shown here is derived from an EMBL/GenBank/DDBJ whole genome shotgun (WGS) entry which is preliminary data.</text>
</comment>
<evidence type="ECO:0000313" key="2">
    <source>
        <dbReference type="EMBL" id="MXN18937.1"/>
    </source>
</evidence>
<dbReference type="Gene3D" id="1.10.10.10">
    <property type="entry name" value="Winged helix-like DNA-binding domain superfamily/Winged helix DNA-binding domain"/>
    <property type="match status" value="1"/>
</dbReference>
<accession>A0A6L7G5Z0</accession>
<keyword evidence="3" id="KW-1185">Reference proteome</keyword>
<protein>
    <submittedName>
        <fullName evidence="2">Helix-turn-helix domain-containing protein</fullName>
    </submittedName>
</protein>
<dbReference type="RefSeq" id="WP_160895065.1">
    <property type="nucleotide sequence ID" value="NZ_WUMU01000016.1"/>
</dbReference>
<sequence>MSALRPFREIQLQWLSQLVQDQELSPRTIQVAAYIVLEHYNHRLAKAWPSFDRISKALGITKKTVQRAISELKGKWFEITHGNGLRHSTEYVPSKQSHAAAQRLREDQEERKRDNIVSLRPAKGGQSCPERETNPSAEEGQDCPPTKAKKQNKEIRAGRSGSRVSELRLRFVPTSICFARDWSDRLEEAGLPPLGRLLPEERHDDKRGYWLPDLNPAPRGSDQLAAQIAAVKRLAQQLSAHSPQSARGGQ</sequence>
<feature type="compositionally biased region" description="Basic and acidic residues" evidence="1">
    <location>
        <begin position="103"/>
        <end position="115"/>
    </location>
</feature>
<name>A0A6L7G5Z0_9RHOB</name>
<gene>
    <name evidence="2" type="ORF">GR170_13900</name>
</gene>
<dbReference type="EMBL" id="WUMU01000016">
    <property type="protein sequence ID" value="MXN18937.1"/>
    <property type="molecule type" value="Genomic_DNA"/>
</dbReference>
<evidence type="ECO:0000256" key="1">
    <source>
        <dbReference type="SAM" id="MobiDB-lite"/>
    </source>
</evidence>